<feature type="transmembrane region" description="Helical" evidence="1">
    <location>
        <begin position="46"/>
        <end position="66"/>
    </location>
</feature>
<evidence type="ECO:0000256" key="1">
    <source>
        <dbReference type="SAM" id="Phobius"/>
    </source>
</evidence>
<protein>
    <submittedName>
        <fullName evidence="2">Uncharacterized protein</fullName>
    </submittedName>
</protein>
<organism evidence="2 3">
    <name type="scientific">Trametes cubensis</name>
    <dbReference type="NCBI Taxonomy" id="1111947"/>
    <lineage>
        <taxon>Eukaryota</taxon>
        <taxon>Fungi</taxon>
        <taxon>Dikarya</taxon>
        <taxon>Basidiomycota</taxon>
        <taxon>Agaricomycotina</taxon>
        <taxon>Agaricomycetes</taxon>
        <taxon>Polyporales</taxon>
        <taxon>Polyporaceae</taxon>
        <taxon>Trametes</taxon>
    </lineage>
</organism>
<keyword evidence="1" id="KW-0472">Membrane</keyword>
<evidence type="ECO:0000313" key="2">
    <source>
        <dbReference type="EMBL" id="KAJ8490134.1"/>
    </source>
</evidence>
<comment type="caution">
    <text evidence="2">The sequence shown here is derived from an EMBL/GenBank/DDBJ whole genome shotgun (WGS) entry which is preliminary data.</text>
</comment>
<name>A0AAD7U1W0_9APHY</name>
<feature type="transmembrane region" description="Helical" evidence="1">
    <location>
        <begin position="107"/>
        <end position="126"/>
    </location>
</feature>
<keyword evidence="3" id="KW-1185">Reference proteome</keyword>
<dbReference type="EMBL" id="JAPEVG010000039">
    <property type="protein sequence ID" value="KAJ8490134.1"/>
    <property type="molecule type" value="Genomic_DNA"/>
</dbReference>
<gene>
    <name evidence="2" type="ORF">ONZ51_g2470</name>
</gene>
<proteinExistence type="predicted"/>
<dbReference type="Proteomes" id="UP001215151">
    <property type="component" value="Unassembled WGS sequence"/>
</dbReference>
<accession>A0AAD7U1W0</accession>
<keyword evidence="1" id="KW-0812">Transmembrane</keyword>
<evidence type="ECO:0000313" key="3">
    <source>
        <dbReference type="Proteomes" id="UP001215151"/>
    </source>
</evidence>
<dbReference type="AlphaFoldDB" id="A0AAD7U1W0"/>
<sequence>MSTLFARLKTLRLPRVGPRSLKSQGVSIENVHPVYDCGKLAWWARWTYFLVIADLVVTASACELTFNHWTMWEELPKDASLPTTEGSNEPSERVGHYVPRPLWQRGLFTLANFAGGVGLAAVLLGGRSRIVQRMFIVPVAASAAAAASKTASERLLVIQSPLHTRGQGAVMPLSRTRLLRSPDKTEMMIGLKDRRGHYSLELQGAQVDGQKMSPWDARKALFTIWYGEKKGMQMFLNSAKVKDEAF</sequence>
<reference evidence="2" key="1">
    <citation type="submission" date="2022-11" db="EMBL/GenBank/DDBJ databases">
        <title>Genome Sequence of Cubamyces cubensis.</title>
        <authorList>
            <person name="Buettner E."/>
        </authorList>
    </citation>
    <scope>NUCLEOTIDE SEQUENCE</scope>
    <source>
        <strain evidence="2">MPL-01</strain>
    </source>
</reference>
<keyword evidence="1" id="KW-1133">Transmembrane helix</keyword>